<sequence length="274" mass="28845">MDSFWLMVTNLGRDEVFIVALALYTWLVRPSGGRDLGIAFALSYLTNTALKYGLDLPRPFWSDPSVASEAAKATAGGPGLPSGHAQMSATLYLGMAAQLARPGFWWAAAALVALISLSRLALNVHYPSDTIVGLLLGVCFAALGARGHFPDHALGRWLPPALVLLVAALLPAGTPREVGAGLGLLAGFWAVRPTFTPPRDWTGRLIVAVAGLVLVFGVYFGLGALPESLKDLPLGRALRYALLVATAAWAVPTLLRRWLPSGAAPAPATPQAVH</sequence>
<dbReference type="EMBL" id="PYSV01000007">
    <property type="protein sequence ID" value="PTA68230.1"/>
    <property type="molecule type" value="Genomic_DNA"/>
</dbReference>
<dbReference type="SMART" id="SM00014">
    <property type="entry name" value="acidPPc"/>
    <property type="match status" value="1"/>
</dbReference>
<keyword evidence="1" id="KW-1133">Transmembrane helix</keyword>
<feature type="transmembrane region" description="Helical" evidence="1">
    <location>
        <begin position="103"/>
        <end position="122"/>
    </location>
</feature>
<feature type="transmembrane region" description="Helical" evidence="1">
    <location>
        <begin position="237"/>
        <end position="255"/>
    </location>
</feature>
<evidence type="ECO:0000313" key="4">
    <source>
        <dbReference type="Proteomes" id="UP000240317"/>
    </source>
</evidence>
<dbReference type="InterPro" id="IPR000326">
    <property type="entry name" value="PAP2/HPO"/>
</dbReference>
<dbReference type="PANTHER" id="PTHR14969:SF13">
    <property type="entry name" value="AT30094P"/>
    <property type="match status" value="1"/>
</dbReference>
<organism evidence="3 4">
    <name type="scientific">Deinococcus arcticus</name>
    <dbReference type="NCBI Taxonomy" id="2136176"/>
    <lineage>
        <taxon>Bacteria</taxon>
        <taxon>Thermotogati</taxon>
        <taxon>Deinococcota</taxon>
        <taxon>Deinococci</taxon>
        <taxon>Deinococcales</taxon>
        <taxon>Deinococcaceae</taxon>
        <taxon>Deinococcus</taxon>
    </lineage>
</organism>
<evidence type="ECO:0000313" key="3">
    <source>
        <dbReference type="EMBL" id="PTA68230.1"/>
    </source>
</evidence>
<dbReference type="AlphaFoldDB" id="A0A2T3W8K3"/>
<feature type="domain" description="Phosphatidic acid phosphatase type 2/haloperoxidase" evidence="2">
    <location>
        <begin position="33"/>
        <end position="145"/>
    </location>
</feature>
<feature type="transmembrane region" description="Helical" evidence="1">
    <location>
        <begin position="128"/>
        <end position="145"/>
    </location>
</feature>
<dbReference type="Pfam" id="PF01569">
    <property type="entry name" value="PAP2"/>
    <property type="match status" value="1"/>
</dbReference>
<keyword evidence="1" id="KW-0812">Transmembrane</keyword>
<dbReference type="InterPro" id="IPR036938">
    <property type="entry name" value="PAP2/HPO_sf"/>
</dbReference>
<reference evidence="3 4" key="1">
    <citation type="submission" date="2018-03" db="EMBL/GenBank/DDBJ databases">
        <title>Draft genome of Deinococcus sp. OD32.</title>
        <authorList>
            <person name="Wang X.-P."/>
            <person name="Du Z.-J."/>
        </authorList>
    </citation>
    <scope>NUCLEOTIDE SEQUENCE [LARGE SCALE GENOMIC DNA]</scope>
    <source>
        <strain evidence="3 4">OD32</strain>
    </source>
</reference>
<proteinExistence type="predicted"/>
<protein>
    <submittedName>
        <fullName evidence="3">Phosphoesterase</fullName>
    </submittedName>
</protein>
<dbReference type="RefSeq" id="WP_107137824.1">
    <property type="nucleotide sequence ID" value="NZ_PYSV01000007.1"/>
</dbReference>
<dbReference type="PANTHER" id="PTHR14969">
    <property type="entry name" value="SPHINGOSINE-1-PHOSPHATE PHOSPHOHYDROLASE"/>
    <property type="match status" value="1"/>
</dbReference>
<name>A0A2T3W8K3_9DEIO</name>
<dbReference type="SUPFAM" id="SSF48317">
    <property type="entry name" value="Acid phosphatase/Vanadium-dependent haloperoxidase"/>
    <property type="match status" value="1"/>
</dbReference>
<evidence type="ECO:0000259" key="2">
    <source>
        <dbReference type="SMART" id="SM00014"/>
    </source>
</evidence>
<gene>
    <name evidence="3" type="ORF">C8263_09245</name>
</gene>
<dbReference type="Gene3D" id="1.20.144.10">
    <property type="entry name" value="Phosphatidic acid phosphatase type 2/haloperoxidase"/>
    <property type="match status" value="1"/>
</dbReference>
<evidence type="ECO:0000256" key="1">
    <source>
        <dbReference type="SAM" id="Phobius"/>
    </source>
</evidence>
<keyword evidence="1" id="KW-0472">Membrane</keyword>
<keyword evidence="4" id="KW-1185">Reference proteome</keyword>
<accession>A0A2T3W8K3</accession>
<comment type="caution">
    <text evidence="3">The sequence shown here is derived from an EMBL/GenBank/DDBJ whole genome shotgun (WGS) entry which is preliminary data.</text>
</comment>
<dbReference type="OrthoDB" id="9789113at2"/>
<feature type="transmembrane region" description="Helical" evidence="1">
    <location>
        <begin position="205"/>
        <end position="225"/>
    </location>
</feature>
<dbReference type="Proteomes" id="UP000240317">
    <property type="component" value="Unassembled WGS sequence"/>
</dbReference>